<protein>
    <submittedName>
        <fullName evidence="2">Uncharacterized protein</fullName>
    </submittedName>
</protein>
<evidence type="ECO:0000313" key="3">
    <source>
        <dbReference type="Proteomes" id="UP000177996"/>
    </source>
</evidence>
<comment type="caution">
    <text evidence="2">The sequence shown here is derived from an EMBL/GenBank/DDBJ whole genome shotgun (WGS) entry which is preliminary data.</text>
</comment>
<sequence>MKRLIVALVTVFAICLQAFAAAPAPTIPADIETAWEKQNSSTCQPTPEKKIEMVVYTQVAVDEPILKVVVITTLNGERISVVNLKLFMGQIPLEANSYVRKDSGWTFYDHESQEVADQMIEHERKELGITKEQYAKCFPQ</sequence>
<reference evidence="2 3" key="1">
    <citation type="journal article" date="2016" name="Nat. Commun.">
        <title>Thousands of microbial genomes shed light on interconnected biogeochemical processes in an aquifer system.</title>
        <authorList>
            <person name="Anantharaman K."/>
            <person name="Brown C.T."/>
            <person name="Hug L.A."/>
            <person name="Sharon I."/>
            <person name="Castelle C.J."/>
            <person name="Probst A.J."/>
            <person name="Thomas B.C."/>
            <person name="Singh A."/>
            <person name="Wilkins M.J."/>
            <person name="Karaoz U."/>
            <person name="Brodie E.L."/>
            <person name="Williams K.H."/>
            <person name="Hubbard S.S."/>
            <person name="Banfield J.F."/>
        </authorList>
    </citation>
    <scope>NUCLEOTIDE SEQUENCE [LARGE SCALE GENOMIC DNA]</scope>
</reference>
<accession>A0A1G2D4Y9</accession>
<feature type="chain" id="PRO_5009582466" evidence="1">
    <location>
        <begin position="21"/>
        <end position="140"/>
    </location>
</feature>
<dbReference type="EMBL" id="MHLL01000030">
    <property type="protein sequence ID" value="OGZ08704.1"/>
    <property type="molecule type" value="Genomic_DNA"/>
</dbReference>
<name>A0A1G2D4Y9_9BACT</name>
<dbReference type="Proteomes" id="UP000177996">
    <property type="component" value="Unassembled WGS sequence"/>
</dbReference>
<evidence type="ECO:0000313" key="2">
    <source>
        <dbReference type="EMBL" id="OGZ08704.1"/>
    </source>
</evidence>
<organism evidence="2 3">
    <name type="scientific">Candidatus Lloydbacteria bacterium RIFCSPHIGHO2_02_FULL_50_13</name>
    <dbReference type="NCBI Taxonomy" id="1798661"/>
    <lineage>
        <taxon>Bacteria</taxon>
        <taxon>Candidatus Lloydiibacteriota</taxon>
    </lineage>
</organism>
<keyword evidence="1" id="KW-0732">Signal</keyword>
<feature type="signal peptide" evidence="1">
    <location>
        <begin position="1"/>
        <end position="20"/>
    </location>
</feature>
<dbReference type="AlphaFoldDB" id="A0A1G2D4Y9"/>
<proteinExistence type="predicted"/>
<evidence type="ECO:0000256" key="1">
    <source>
        <dbReference type="SAM" id="SignalP"/>
    </source>
</evidence>
<gene>
    <name evidence="2" type="ORF">A3D65_01340</name>
</gene>